<gene>
    <name evidence="2" type="ORF">QB898_06590</name>
</gene>
<protein>
    <submittedName>
        <fullName evidence="2">Uncharacterized protein</fullName>
    </submittedName>
</protein>
<dbReference type="Proteomes" id="UP001237156">
    <property type="component" value="Unassembled WGS sequence"/>
</dbReference>
<name>A0AAW6RG79_9BURK</name>
<feature type="compositionally biased region" description="Basic and acidic residues" evidence="1">
    <location>
        <begin position="170"/>
        <end position="182"/>
    </location>
</feature>
<evidence type="ECO:0000313" key="3">
    <source>
        <dbReference type="Proteomes" id="UP001237156"/>
    </source>
</evidence>
<dbReference type="EMBL" id="JARVII010000010">
    <property type="protein sequence ID" value="MDG9699388.1"/>
    <property type="molecule type" value="Genomic_DNA"/>
</dbReference>
<organism evidence="2 3">
    <name type="scientific">Ottowia cancrivicina</name>
    <dbReference type="NCBI Taxonomy" id="3040346"/>
    <lineage>
        <taxon>Bacteria</taxon>
        <taxon>Pseudomonadati</taxon>
        <taxon>Pseudomonadota</taxon>
        <taxon>Betaproteobacteria</taxon>
        <taxon>Burkholderiales</taxon>
        <taxon>Comamonadaceae</taxon>
        <taxon>Ottowia</taxon>
    </lineage>
</organism>
<dbReference type="AlphaFoldDB" id="A0AAW6RG79"/>
<keyword evidence="3" id="KW-1185">Reference proteome</keyword>
<evidence type="ECO:0000256" key="1">
    <source>
        <dbReference type="SAM" id="MobiDB-lite"/>
    </source>
</evidence>
<dbReference type="RefSeq" id="WP_279524294.1">
    <property type="nucleotide sequence ID" value="NZ_JARVII010000010.1"/>
</dbReference>
<accession>A0AAW6RG79</accession>
<proteinExistence type="predicted"/>
<reference evidence="2 3" key="1">
    <citation type="submission" date="2023-04" db="EMBL/GenBank/DDBJ databases">
        <title>Ottowia paracancer sp. nov., isolated from human stomach.</title>
        <authorList>
            <person name="Song Y."/>
        </authorList>
    </citation>
    <scope>NUCLEOTIDE SEQUENCE [LARGE SCALE GENOMIC DNA]</scope>
    <source>
        <strain evidence="2 3">10c7w1</strain>
    </source>
</reference>
<sequence>MKFSFIRLEKGLHGKIKFKVVGANHRDLTGIEVPSELPLDSPGPTAEAKFRPKFLKAGWYDILADFESNEFNGGIQFSILLYNGKVYYDWIGTDLLHSMARFSLRNHDEYQSLVSKFNKKRDQWKKSHPGEEELLFSERWLSKEESKRATEIVLEEEGRIYRSIQQESNSHPEKSEDSGKKISKEDTVTIRVKFAIDHGFSKFLPLHGAVIRVTHTGKVPPGLAELIAYGRLDENGELKFISPVDDLKYQVQLLGKHDRFNIGIFKDINNSIPLASLFDQKEEINIRPDKTHDDAKFHISKAEANSWSVFQALYELTEHVKPIAGISEAPVFKKVVTNRPTPREAFYRAGSDGGKKVSEMHLGSLKSSDWDVMAHEYGHAVAHLQGATRAEGGFHDGSNPYDIDKDTSISWRAAA</sequence>
<evidence type="ECO:0000313" key="2">
    <source>
        <dbReference type="EMBL" id="MDG9699388.1"/>
    </source>
</evidence>
<feature type="non-terminal residue" evidence="2">
    <location>
        <position position="1"/>
    </location>
</feature>
<comment type="caution">
    <text evidence="2">The sequence shown here is derived from an EMBL/GenBank/DDBJ whole genome shotgun (WGS) entry which is preliminary data.</text>
</comment>
<feature type="region of interest" description="Disordered" evidence="1">
    <location>
        <begin position="163"/>
        <end position="182"/>
    </location>
</feature>